<dbReference type="Gene3D" id="3.40.50.1820">
    <property type="entry name" value="alpha/beta hydrolase"/>
    <property type="match status" value="1"/>
</dbReference>
<keyword evidence="6 10" id="KW-0863">Zinc-finger</keyword>
<name>A0A915EIJ8_9BILA</name>
<dbReference type="Proteomes" id="UP000887574">
    <property type="component" value="Unplaced"/>
</dbReference>
<comment type="subcellular location">
    <subcellularLocation>
        <location evidence="11">Cell membrane</location>
        <topology evidence="11">Lipid-anchor</topology>
        <orientation evidence="11">Cytoplasmic side</orientation>
    </subcellularLocation>
</comment>
<feature type="domain" description="G protein gamma" evidence="13">
    <location>
        <begin position="1"/>
        <end position="58"/>
    </location>
</feature>
<dbReference type="SMART" id="SM00224">
    <property type="entry name" value="GGL"/>
    <property type="match status" value="1"/>
</dbReference>
<comment type="function">
    <text evidence="11">Guanine nucleotide-binding proteins (G proteins) are involved as a modulator or transducer in various transmembrane signaling systems. The beta and gamma chains are required for the GTPase activity, for replacement of GDP by GTP, and for G protein-effector interaction.</text>
</comment>
<dbReference type="Pfam" id="PF00631">
    <property type="entry name" value="G-gamma"/>
    <property type="match status" value="1"/>
</dbReference>
<dbReference type="CDD" id="cd00068">
    <property type="entry name" value="GGL"/>
    <property type="match status" value="1"/>
</dbReference>
<keyword evidence="15" id="KW-1185">Reference proteome</keyword>
<dbReference type="WBParaSite" id="jg5740">
    <property type="protein sequence ID" value="jg5740"/>
    <property type="gene ID" value="jg5740"/>
</dbReference>
<sequence>MEQARMTTEQLRIEANLPRKKVSEAAKDLIEYCEEQGKKTQDFLITGPADQNPFQEKSLVLLVNGANRPQGEKKNKPQLKEKTENSNNFDKPEPSMEVTQESEENKGPIVEPTRPVDLWNPFGTTTTRRPGLDQRKKEIIVRLSIGDIVGQKIVIPDLPWTANQDPLEAVPDTRSHQEPNPLPNKNDIVVFTFLGVPYAEPPISQRRLKPPQLLVQLPGDSPFIAFDMPPSCAQDIETRPTLFVNEPYAYRVSEDCLYLNVFTPDASKSSGNVYPVMVFLHGGNFQTGTANDWPGHVLASRGIVVVTVNYRLGPLGFMSLGDQETGNFGIQDQRMALSWVQQHIASFGGDPQAVTIVGHDAGAVSAGIHMLSPYSRNMFRGVAAMSGAEVSYHSIIGKPALAFNNTMKLGRYLGCVQPVAQHVWDCILTRSTNDIIQAVSPTSVPAIPIEYNRYLFMPTVDGRELTSHPLWLLNNAPTGLANIPSSVPYLTGLNQEDGVEVILEDRTLGEFTDFLQVTHSYMHSFIVEYAFMNSITDSLDPSERGSASKRKRNPIWENFTPDEDDEGKKLVRCNQCQKKLTSSKTVLDRHWIKFHSDKPQTAKKILANTALDHSKDKRYDTIQKTIAQVLTIPSLPINVLLHPFMQKLFHVLNSAYELPTSFASLKNILLQKNDQVQRKLSKVLQTLIPRCSLTCDIWTDGGIKHAYLGVTVHGCDRFGKLRRFFLGFANFVTLILATSYDWKQKSC</sequence>
<keyword evidence="4" id="KW-0479">Metal-binding</keyword>
<dbReference type="PRINTS" id="PR00321">
    <property type="entry name" value="GPROTEING"/>
</dbReference>
<evidence type="ECO:0000256" key="5">
    <source>
        <dbReference type="ARBA" id="ARBA00022729"/>
    </source>
</evidence>
<keyword evidence="9 11" id="KW-0807">Transducer</keyword>
<feature type="compositionally biased region" description="Basic and acidic residues" evidence="12">
    <location>
        <begin position="70"/>
        <end position="94"/>
    </location>
</feature>
<dbReference type="InterPro" id="IPR001770">
    <property type="entry name" value="G-protein_gamma"/>
</dbReference>
<dbReference type="GO" id="GO:0008270">
    <property type="term" value="F:zinc ion binding"/>
    <property type="evidence" value="ECO:0007669"/>
    <property type="project" value="UniProtKB-KW"/>
</dbReference>
<reference evidence="16" key="1">
    <citation type="submission" date="2022-11" db="UniProtKB">
        <authorList>
            <consortium name="WormBaseParasite"/>
        </authorList>
    </citation>
    <scope>IDENTIFICATION</scope>
</reference>
<dbReference type="InterPro" id="IPR003656">
    <property type="entry name" value="Znf_BED"/>
</dbReference>
<dbReference type="InterPro" id="IPR002018">
    <property type="entry name" value="CarbesteraseB"/>
</dbReference>
<keyword evidence="5" id="KW-0732">Signal</keyword>
<evidence type="ECO:0000259" key="13">
    <source>
        <dbReference type="PROSITE" id="PS50058"/>
    </source>
</evidence>
<dbReference type="Pfam" id="PF00135">
    <property type="entry name" value="COesterase"/>
    <property type="match status" value="1"/>
</dbReference>
<dbReference type="PROSITE" id="PS50808">
    <property type="entry name" value="ZF_BED"/>
    <property type="match status" value="1"/>
</dbReference>
<evidence type="ECO:0000256" key="3">
    <source>
        <dbReference type="ARBA" id="ARBA00022475"/>
    </source>
</evidence>
<evidence type="ECO:0000256" key="8">
    <source>
        <dbReference type="ARBA" id="ARBA00023136"/>
    </source>
</evidence>
<dbReference type="PROSITE" id="PS50058">
    <property type="entry name" value="G_PROTEIN_GAMMA"/>
    <property type="match status" value="1"/>
</dbReference>
<comment type="similarity">
    <text evidence="1">Belongs to the type-B carboxylesterase/lipase family.</text>
</comment>
<evidence type="ECO:0000256" key="6">
    <source>
        <dbReference type="ARBA" id="ARBA00022771"/>
    </source>
</evidence>
<keyword evidence="11" id="KW-0449">Lipoprotein</keyword>
<accession>A0A915EIJ8</accession>
<comment type="subunit">
    <text evidence="11">G proteins are composed of 3 units; alpha, beta and gamma.</text>
</comment>
<dbReference type="SUPFAM" id="SSF48670">
    <property type="entry name" value="Transducin (heterotrimeric G protein), gamma chain"/>
    <property type="match status" value="1"/>
</dbReference>
<dbReference type="AlphaFoldDB" id="A0A915EIJ8"/>
<comment type="similarity">
    <text evidence="2 11">Belongs to the G protein gamma family.</text>
</comment>
<organism evidence="15 16">
    <name type="scientific">Ditylenchus dipsaci</name>
    <dbReference type="NCBI Taxonomy" id="166011"/>
    <lineage>
        <taxon>Eukaryota</taxon>
        <taxon>Metazoa</taxon>
        <taxon>Ecdysozoa</taxon>
        <taxon>Nematoda</taxon>
        <taxon>Chromadorea</taxon>
        <taxon>Rhabditida</taxon>
        <taxon>Tylenchina</taxon>
        <taxon>Tylenchomorpha</taxon>
        <taxon>Sphaerularioidea</taxon>
        <taxon>Anguinidae</taxon>
        <taxon>Anguininae</taxon>
        <taxon>Ditylenchus</taxon>
    </lineage>
</organism>
<evidence type="ECO:0000313" key="16">
    <source>
        <dbReference type="WBParaSite" id="jg5740"/>
    </source>
</evidence>
<dbReference type="InterPro" id="IPR036284">
    <property type="entry name" value="GGL_sf"/>
</dbReference>
<evidence type="ECO:0000313" key="15">
    <source>
        <dbReference type="Proteomes" id="UP000887574"/>
    </source>
</evidence>
<evidence type="ECO:0000256" key="2">
    <source>
        <dbReference type="ARBA" id="ARBA00007431"/>
    </source>
</evidence>
<dbReference type="InterPro" id="IPR015898">
    <property type="entry name" value="G-protein_gamma-like_dom"/>
</dbReference>
<evidence type="ECO:0000256" key="10">
    <source>
        <dbReference type="PROSITE-ProRule" id="PRU00027"/>
    </source>
</evidence>
<feature type="domain" description="BED-type" evidence="14">
    <location>
        <begin position="550"/>
        <end position="602"/>
    </location>
</feature>
<evidence type="ECO:0000256" key="1">
    <source>
        <dbReference type="ARBA" id="ARBA00005964"/>
    </source>
</evidence>
<dbReference type="PROSITE" id="PS00941">
    <property type="entry name" value="CARBOXYLESTERASE_B_2"/>
    <property type="match status" value="1"/>
</dbReference>
<protein>
    <recommendedName>
        <fullName evidence="11">Guanine nucleotide-binding protein subunit gamma</fullName>
    </recommendedName>
</protein>
<dbReference type="SUPFAM" id="SSF53474">
    <property type="entry name" value="alpha/beta-Hydrolases"/>
    <property type="match status" value="1"/>
</dbReference>
<evidence type="ECO:0000259" key="14">
    <source>
        <dbReference type="PROSITE" id="PS50808"/>
    </source>
</evidence>
<evidence type="ECO:0000256" key="9">
    <source>
        <dbReference type="ARBA" id="ARBA00023224"/>
    </source>
</evidence>
<dbReference type="GO" id="GO:0007186">
    <property type="term" value="P:G protein-coupled receptor signaling pathway"/>
    <property type="evidence" value="ECO:0007669"/>
    <property type="project" value="InterPro"/>
</dbReference>
<dbReference type="InterPro" id="IPR051093">
    <property type="entry name" value="Neuroligin/BSAL"/>
</dbReference>
<keyword evidence="3 11" id="KW-1003">Cell membrane</keyword>
<dbReference type="GO" id="GO:0005834">
    <property type="term" value="C:heterotrimeric G-protein complex"/>
    <property type="evidence" value="ECO:0007669"/>
    <property type="project" value="InterPro"/>
</dbReference>
<keyword evidence="8 11" id="KW-0472">Membrane</keyword>
<dbReference type="SMART" id="SM01224">
    <property type="entry name" value="G_gamma"/>
    <property type="match status" value="1"/>
</dbReference>
<evidence type="ECO:0000256" key="11">
    <source>
        <dbReference type="RuleBase" id="RU004973"/>
    </source>
</evidence>
<proteinExistence type="inferred from homology"/>
<feature type="region of interest" description="Disordered" evidence="12">
    <location>
        <begin position="66"/>
        <end position="130"/>
    </location>
</feature>
<evidence type="ECO:0000256" key="7">
    <source>
        <dbReference type="ARBA" id="ARBA00022833"/>
    </source>
</evidence>
<dbReference type="GO" id="GO:0003677">
    <property type="term" value="F:DNA binding"/>
    <property type="evidence" value="ECO:0007669"/>
    <property type="project" value="InterPro"/>
</dbReference>
<evidence type="ECO:0000256" key="4">
    <source>
        <dbReference type="ARBA" id="ARBA00022723"/>
    </source>
</evidence>
<feature type="region of interest" description="Disordered" evidence="12">
    <location>
        <begin position="539"/>
        <end position="560"/>
    </location>
</feature>
<dbReference type="InterPro" id="IPR019819">
    <property type="entry name" value="Carboxylesterase_B_CS"/>
</dbReference>
<evidence type="ECO:0000256" key="12">
    <source>
        <dbReference type="SAM" id="MobiDB-lite"/>
    </source>
</evidence>
<dbReference type="GO" id="GO:0031681">
    <property type="term" value="F:G-protein beta-subunit binding"/>
    <property type="evidence" value="ECO:0007669"/>
    <property type="project" value="InterPro"/>
</dbReference>
<dbReference type="InterPro" id="IPR029058">
    <property type="entry name" value="AB_hydrolase_fold"/>
</dbReference>
<dbReference type="Gene3D" id="4.10.260.10">
    <property type="entry name" value="Transducin (heterotrimeric G protein), gamma chain"/>
    <property type="match status" value="1"/>
</dbReference>
<keyword evidence="7" id="KW-0862">Zinc</keyword>
<dbReference type="SMART" id="SM00614">
    <property type="entry name" value="ZnF_BED"/>
    <property type="match status" value="1"/>
</dbReference>
<dbReference type="PANTHER" id="PTHR43903">
    <property type="entry name" value="NEUROLIGIN"/>
    <property type="match status" value="1"/>
</dbReference>